<feature type="region of interest" description="Disordered" evidence="12">
    <location>
        <begin position="1269"/>
        <end position="1301"/>
    </location>
</feature>
<keyword evidence="9" id="KW-0739">Sodium transport</keyword>
<dbReference type="GO" id="GO:0015386">
    <property type="term" value="F:potassium:proton antiporter activity"/>
    <property type="evidence" value="ECO:0007669"/>
    <property type="project" value="TreeGrafter"/>
</dbReference>
<evidence type="ECO:0000256" key="4">
    <source>
        <dbReference type="ARBA" id="ARBA00022692"/>
    </source>
</evidence>
<feature type="region of interest" description="Disordered" evidence="12">
    <location>
        <begin position="562"/>
        <end position="668"/>
    </location>
</feature>
<evidence type="ECO:0000256" key="2">
    <source>
        <dbReference type="ARBA" id="ARBA00022448"/>
    </source>
</evidence>
<feature type="compositionally biased region" description="Basic and acidic residues" evidence="12">
    <location>
        <begin position="960"/>
        <end position="970"/>
    </location>
</feature>
<keyword evidence="6" id="KW-0915">Sodium</keyword>
<evidence type="ECO:0000256" key="13">
    <source>
        <dbReference type="SAM" id="Phobius"/>
    </source>
</evidence>
<dbReference type="EMBL" id="HBDZ01005717">
    <property type="protein sequence ID" value="CAD8235924.1"/>
    <property type="molecule type" value="Transcribed_RNA"/>
</dbReference>
<dbReference type="GO" id="GO:0098719">
    <property type="term" value="P:sodium ion import across plasma membrane"/>
    <property type="evidence" value="ECO:0007669"/>
    <property type="project" value="TreeGrafter"/>
</dbReference>
<keyword evidence="3" id="KW-1003">Cell membrane</keyword>
<feature type="transmembrane region" description="Helical" evidence="13">
    <location>
        <begin position="301"/>
        <end position="321"/>
    </location>
</feature>
<feature type="transmembrane region" description="Helical" evidence="13">
    <location>
        <begin position="275"/>
        <end position="294"/>
    </location>
</feature>
<feature type="transmembrane region" description="Helical" evidence="13">
    <location>
        <begin position="28"/>
        <end position="48"/>
    </location>
</feature>
<feature type="transmembrane region" description="Helical" evidence="13">
    <location>
        <begin position="341"/>
        <end position="361"/>
    </location>
</feature>
<dbReference type="PANTHER" id="PTHR10110">
    <property type="entry name" value="SODIUM/HYDROGEN EXCHANGER"/>
    <property type="match status" value="1"/>
</dbReference>
<evidence type="ECO:0000259" key="14">
    <source>
        <dbReference type="Pfam" id="PF00999"/>
    </source>
</evidence>
<feature type="transmembrane region" description="Helical" evidence="13">
    <location>
        <begin position="60"/>
        <end position="77"/>
    </location>
</feature>
<evidence type="ECO:0000256" key="8">
    <source>
        <dbReference type="ARBA" id="ARBA00023136"/>
    </source>
</evidence>
<evidence type="ECO:0000256" key="12">
    <source>
        <dbReference type="SAM" id="MobiDB-lite"/>
    </source>
</evidence>
<accession>A0A7R9TI00</accession>
<feature type="compositionally biased region" description="Low complexity" evidence="12">
    <location>
        <begin position="619"/>
        <end position="636"/>
    </location>
</feature>
<feature type="compositionally biased region" description="Basic and acidic residues" evidence="12">
    <location>
        <begin position="941"/>
        <end position="950"/>
    </location>
</feature>
<dbReference type="InterPro" id="IPR018422">
    <property type="entry name" value="Cation/H_exchanger_CPA1"/>
</dbReference>
<feature type="compositionally biased region" description="Low complexity" evidence="12">
    <location>
        <begin position="573"/>
        <end position="585"/>
    </location>
</feature>
<gene>
    <name evidence="15" type="ORF">PCOL08062_LOCUS4378</name>
</gene>
<feature type="domain" description="Cation/H+ exchanger transmembrane" evidence="14">
    <location>
        <begin position="54"/>
        <end position="464"/>
    </location>
</feature>
<dbReference type="Gene3D" id="6.10.140.1330">
    <property type="match status" value="1"/>
</dbReference>
<feature type="transmembrane region" description="Helical" evidence="13">
    <location>
        <begin position="407"/>
        <end position="427"/>
    </location>
</feature>
<feature type="region of interest" description="Disordered" evidence="12">
    <location>
        <begin position="1315"/>
        <end position="1350"/>
    </location>
</feature>
<keyword evidence="8 13" id="KW-0472">Membrane</keyword>
<evidence type="ECO:0000256" key="3">
    <source>
        <dbReference type="ARBA" id="ARBA00022475"/>
    </source>
</evidence>
<dbReference type="Pfam" id="PF00999">
    <property type="entry name" value="Na_H_Exchanger"/>
    <property type="match status" value="1"/>
</dbReference>
<keyword evidence="2" id="KW-0813">Transport</keyword>
<evidence type="ECO:0000256" key="5">
    <source>
        <dbReference type="ARBA" id="ARBA00022989"/>
    </source>
</evidence>
<feature type="compositionally biased region" description="Basic and acidic residues" evidence="12">
    <location>
        <begin position="1326"/>
        <end position="1342"/>
    </location>
</feature>
<dbReference type="GO" id="GO:0005886">
    <property type="term" value="C:plasma membrane"/>
    <property type="evidence" value="ECO:0007669"/>
    <property type="project" value="UniProtKB-SubCell"/>
</dbReference>
<reference evidence="15" key="1">
    <citation type="submission" date="2021-01" db="EMBL/GenBank/DDBJ databases">
        <authorList>
            <person name="Corre E."/>
            <person name="Pelletier E."/>
            <person name="Niang G."/>
            <person name="Scheremetjew M."/>
            <person name="Finn R."/>
            <person name="Kale V."/>
            <person name="Holt S."/>
            <person name="Cochrane G."/>
            <person name="Meng A."/>
            <person name="Brown T."/>
            <person name="Cohen L."/>
        </authorList>
    </citation>
    <scope>NUCLEOTIDE SEQUENCE</scope>
    <source>
        <strain evidence="15">CCMP1413</strain>
    </source>
</reference>
<feature type="compositionally biased region" description="Low complexity" evidence="12">
    <location>
        <begin position="1315"/>
        <end position="1325"/>
    </location>
</feature>
<comment type="catalytic activity">
    <reaction evidence="11">
        <text>K(+)(in) + H(+)(out) = K(+)(out) + H(+)(in)</text>
        <dbReference type="Rhea" id="RHEA:29467"/>
        <dbReference type="ChEBI" id="CHEBI:15378"/>
        <dbReference type="ChEBI" id="CHEBI:29103"/>
    </reaction>
</comment>
<feature type="compositionally biased region" description="Pro residues" evidence="12">
    <location>
        <begin position="637"/>
        <end position="647"/>
    </location>
</feature>
<evidence type="ECO:0000256" key="10">
    <source>
        <dbReference type="ARBA" id="ARBA00047524"/>
    </source>
</evidence>
<feature type="compositionally biased region" description="Basic and acidic residues" evidence="12">
    <location>
        <begin position="1278"/>
        <end position="1294"/>
    </location>
</feature>
<keyword evidence="5 13" id="KW-1133">Transmembrane helix</keyword>
<comment type="subcellular location">
    <subcellularLocation>
        <location evidence="1">Cell membrane</location>
        <topology evidence="1">Multi-pass membrane protein</topology>
    </subcellularLocation>
</comment>
<feature type="region of interest" description="Disordered" evidence="12">
    <location>
        <begin position="938"/>
        <end position="989"/>
    </location>
</feature>
<evidence type="ECO:0000256" key="7">
    <source>
        <dbReference type="ARBA" id="ARBA00023065"/>
    </source>
</evidence>
<evidence type="ECO:0000256" key="1">
    <source>
        <dbReference type="ARBA" id="ARBA00004651"/>
    </source>
</evidence>
<organism evidence="15">
    <name type="scientific">Prasinoderma coloniale</name>
    <dbReference type="NCBI Taxonomy" id="156133"/>
    <lineage>
        <taxon>Eukaryota</taxon>
        <taxon>Viridiplantae</taxon>
        <taxon>Prasinodermophyta</taxon>
        <taxon>Prasinodermophyceae</taxon>
        <taxon>Prasinodermales</taxon>
        <taxon>Prasinodermaceae</taxon>
        <taxon>Prasinoderma</taxon>
    </lineage>
</organism>
<proteinExistence type="predicted"/>
<name>A0A7R9TI00_9VIRI</name>
<dbReference type="GO" id="GO:0051453">
    <property type="term" value="P:regulation of intracellular pH"/>
    <property type="evidence" value="ECO:0007669"/>
    <property type="project" value="TreeGrafter"/>
</dbReference>
<dbReference type="GO" id="GO:0015385">
    <property type="term" value="F:sodium:proton antiporter activity"/>
    <property type="evidence" value="ECO:0007669"/>
    <property type="project" value="InterPro"/>
</dbReference>
<evidence type="ECO:0000256" key="6">
    <source>
        <dbReference type="ARBA" id="ARBA00023053"/>
    </source>
</evidence>
<keyword evidence="7" id="KW-0406">Ion transport</keyword>
<evidence type="ECO:0000256" key="9">
    <source>
        <dbReference type="ARBA" id="ARBA00023201"/>
    </source>
</evidence>
<keyword evidence="4 13" id="KW-0812">Transmembrane</keyword>
<feature type="transmembrane region" description="Helical" evidence="13">
    <location>
        <begin position="142"/>
        <end position="168"/>
    </location>
</feature>
<sequence>MATVARTLKRVLLEHGEGGESQLTEEPFLPILYFFFALFWGLVARHVATLARNTFFISKVPYTAAVLIVGFLLGLWWSETGFPSSLVGDGTPPASNGSLGTLYPATEAWVFINGELVLFAFLPALVMADAMATNVHIFKKSIIQILILAFVAVGLGAFLTAVVGKYVFPYNWNWYTAMALGSILSATDPVAVVALLKELGAPRALTVVITGESLLNDGSAAVMFRLFLNLQNGISYSAGGVIGFFARSVLGGPAIGLGFGLVAAIWIGFTGLDAILQAGITVAAAYLGFFVSEFNAEASGVLTVVTMGLVIAAGATTYLLVGDKGEFVTSVWEFIEYVANTVIFFLAGTIVASRIFCGATLECQIQGQDWGWAFLLFVFVYLIRLVVLLLLLPILSRTGYGLTWRDAFVMSHGGLRGAVGLSLAITWEETAVEASERDRALVIFFTSFIVMATLLFNGPTTPYVAKFLGVIEDPTAAHEALQQEAKEYVTYKVTRDFRRVKHGVLDSILGGSAKRDIVAQYVSLGPIEESQQVPEMSLALGMDGVERGKDGFEKGLAGTDAEDVAEEGAPKLSPTSNSSPSRISTVMEDAEGEERAAREGSGSGRACGRTVAATRDSTSEAAPPAEPETLPSTPASTSPPPSPPQPGSPSSLPTSPEATMTHSASRSLSKRVLDLAAQENAERSGTFGSEDSQDADAMAYEKVNARVIRSVADLGVVTGDAHSSSPHMTSMSRDASVAALNELATKKGFAHGFAMREHDARAKGHAETGGAVLEMLRRTATLQVESEEAKAWKTDVSEDQRREKVYTSVRCSVSKELRTRFYMGLQRAYWNQLTEGYLEERAANVLIDVTDEAIEQVSMEMFSDWDVLKRHCPEGKELRTWYQRLWARANYFAGQYVGFSFSNDVVTGASLAVSYILAHREATAFLRRVLGAGVRRIARKKERESHRSSEDGSPPPGGRPEAKEGGREFTEQMTLSSLEEDSSTRGHANMRHRTQSELDLSALAGHSRPRRYAITATLKAAPGARERAEKTARATVEAFAEAGQGIANDISTGGRAMINMGREVMAPLTGDVPAPDGEQLLEQDANAINAQAEVEAMDDHAATAGGSSSPRPAARVHGRGMDLYERLSSSGEMLKRTKTHHVVLPQPIAGPGTHEEDVTGEEISICHSTVKNELTRLHEMSEVNEAHALAYLQRLAEVRPEVLENLRTVQVINLMLTREAHVVEDLYKEGVVNEQDKEHYLEELNDKRVRANRRFLGLGAVVSNERAFRRSHGTRVLPNDESRRAGAGSSRREQGASQQLYDDQRRPWWRLWSSRSSASDASQRATGDEHTPDSGSDSEKAPWWRFWGGR</sequence>
<feature type="transmembrane region" description="Helical" evidence="13">
    <location>
        <begin position="174"/>
        <end position="196"/>
    </location>
</feature>
<feature type="transmembrane region" description="Helical" evidence="13">
    <location>
        <begin position="249"/>
        <end position="269"/>
    </location>
</feature>
<feature type="transmembrane region" description="Helical" evidence="13">
    <location>
        <begin position="373"/>
        <end position="395"/>
    </location>
</feature>
<feature type="compositionally biased region" description="Polar residues" evidence="12">
    <location>
        <begin position="657"/>
        <end position="667"/>
    </location>
</feature>
<protein>
    <recommendedName>
        <fullName evidence="14">Cation/H+ exchanger transmembrane domain-containing protein</fullName>
    </recommendedName>
</protein>
<evidence type="ECO:0000256" key="11">
    <source>
        <dbReference type="ARBA" id="ARBA00047912"/>
    </source>
</evidence>
<feature type="transmembrane region" description="Helical" evidence="13">
    <location>
        <begin position="439"/>
        <end position="456"/>
    </location>
</feature>
<evidence type="ECO:0000313" key="15">
    <source>
        <dbReference type="EMBL" id="CAD8235924.1"/>
    </source>
</evidence>
<dbReference type="InterPro" id="IPR006153">
    <property type="entry name" value="Cation/H_exchanger_TM"/>
</dbReference>
<comment type="catalytic activity">
    <reaction evidence="10">
        <text>Na(+)(in) + H(+)(out) = Na(+)(out) + H(+)(in)</text>
        <dbReference type="Rhea" id="RHEA:29419"/>
        <dbReference type="ChEBI" id="CHEBI:15378"/>
        <dbReference type="ChEBI" id="CHEBI:29101"/>
    </reaction>
</comment>
<dbReference type="PANTHER" id="PTHR10110:SF86">
    <property type="entry name" value="SODIUM_HYDROGEN EXCHANGER 7"/>
    <property type="match status" value="1"/>
</dbReference>
<feature type="transmembrane region" description="Helical" evidence="13">
    <location>
        <begin position="108"/>
        <end position="130"/>
    </location>
</feature>